<dbReference type="CTD" id="36337883"/>
<dbReference type="InterPro" id="IPR056582">
    <property type="entry name" value="EDRF1_N"/>
</dbReference>
<evidence type="ECO:0000313" key="3">
    <source>
        <dbReference type="EMBL" id="EUB63074.1"/>
    </source>
</evidence>
<feature type="compositionally biased region" description="Polar residues" evidence="1">
    <location>
        <begin position="631"/>
        <end position="641"/>
    </location>
</feature>
<proteinExistence type="predicted"/>
<evidence type="ECO:0000256" key="1">
    <source>
        <dbReference type="SAM" id="MobiDB-lite"/>
    </source>
</evidence>
<keyword evidence="4" id="KW-1185">Reference proteome</keyword>
<feature type="region of interest" description="Disordered" evidence="1">
    <location>
        <begin position="619"/>
        <end position="644"/>
    </location>
</feature>
<gene>
    <name evidence="3" type="ORF">EGR_02168</name>
</gene>
<name>W6V941_ECHGR</name>
<dbReference type="STRING" id="6210.W6V941"/>
<dbReference type="GO" id="GO:0045893">
    <property type="term" value="P:positive regulation of DNA-templated transcription"/>
    <property type="evidence" value="ECO:0007669"/>
    <property type="project" value="TreeGrafter"/>
</dbReference>
<dbReference type="GeneID" id="36337883"/>
<dbReference type="EMBL" id="APAU02000009">
    <property type="protein sequence ID" value="EUB63074.1"/>
    <property type="molecule type" value="Genomic_DNA"/>
</dbReference>
<feature type="domain" description="EDRF1 N-terminal" evidence="2">
    <location>
        <begin position="277"/>
        <end position="423"/>
    </location>
</feature>
<protein>
    <submittedName>
        <fullName evidence="3">Erythroid differentiation-related factor</fullName>
    </submittedName>
</protein>
<dbReference type="PANTHER" id="PTHR15000:SF1">
    <property type="entry name" value="ERYTHROID DIFFERENTIATION-RELATED FACTOR 1"/>
    <property type="match status" value="1"/>
</dbReference>
<organism evidence="3 4">
    <name type="scientific">Echinococcus granulosus</name>
    <name type="common">Hydatid tapeworm</name>
    <dbReference type="NCBI Taxonomy" id="6210"/>
    <lineage>
        <taxon>Eukaryota</taxon>
        <taxon>Metazoa</taxon>
        <taxon>Spiralia</taxon>
        <taxon>Lophotrochozoa</taxon>
        <taxon>Platyhelminthes</taxon>
        <taxon>Cestoda</taxon>
        <taxon>Eucestoda</taxon>
        <taxon>Cyclophyllidea</taxon>
        <taxon>Taeniidae</taxon>
        <taxon>Echinococcus</taxon>
        <taxon>Echinococcus granulosus group</taxon>
    </lineage>
</organism>
<comment type="caution">
    <text evidence="3">The sequence shown here is derived from an EMBL/GenBank/DDBJ whole genome shotgun (WGS) entry which is preliminary data.</text>
</comment>
<reference evidence="3 4" key="1">
    <citation type="journal article" date="2013" name="Nat. Genet.">
        <title>The genome of the hydatid tapeworm Echinococcus granulosus.</title>
        <authorList>
            <person name="Zheng H."/>
            <person name="Zhang W."/>
            <person name="Zhang L."/>
            <person name="Zhang Z."/>
            <person name="Li J."/>
            <person name="Lu G."/>
            <person name="Zhu Y."/>
            <person name="Wang Y."/>
            <person name="Huang Y."/>
            <person name="Liu J."/>
            <person name="Kang H."/>
            <person name="Chen J."/>
            <person name="Wang L."/>
            <person name="Chen A."/>
            <person name="Yu S."/>
            <person name="Gao Z."/>
            <person name="Jin L."/>
            <person name="Gu W."/>
            <person name="Wang Z."/>
            <person name="Zhao L."/>
            <person name="Shi B."/>
            <person name="Wen H."/>
            <person name="Lin R."/>
            <person name="Jones M.K."/>
            <person name="Brejova B."/>
            <person name="Vinar T."/>
            <person name="Zhao G."/>
            <person name="McManus D.P."/>
            <person name="Chen Z."/>
            <person name="Zhou Y."/>
            <person name="Wang S."/>
        </authorList>
    </citation>
    <scope>NUCLEOTIDE SEQUENCE [LARGE SCALE GENOMIC DNA]</scope>
</reference>
<evidence type="ECO:0000313" key="4">
    <source>
        <dbReference type="Proteomes" id="UP000019149"/>
    </source>
</evidence>
<sequence>MRTNTCIINNVDDALRADVACKYSQRYLVCSNLIMCSDSLRHTDESASEDNEKAIILYKNADEIMRINVLHKGFNIHNQPKNYMNFRTSIEEIIYHAVRADIAKSPYTSFKISNKYISVINDFDVLTDARSLKALVKMIFDSSIRTSTVRHRVGDLFLFDEFGIDSFILTSSSYGHWPWLEGFIHRHKIYLNGAEFTRHALTMRDLYINFLYHTVGPNNSFVGDLTQNIIKSGSGSSNGPVSNRAKAIVSSSPLELAACNVPPNSSSDNPSSEFNRNADDFLRLAKWKIDDLSFLVGSDLAIFGTKNHPCISLRLNSLREPINVLTGIDMWLENILNEVPKVAMCFHNEGIVMQEYELYNTTDLPKLTGFDKDHILRIMRNLAMFLKNNATQEGHTYWLVKEAGFDVVKLYDLTVLCDKSNVSNAYHDFESDKEGIESVDGSSGGVNPFILPVATLCFKLAEHRVSQRDRYLKQQATNPSVIVRTRNSGAGRQESMDDYLTDLRAFLTDVLRLLKNCLNLIGTMEEGAGEAYEHSQALPGSRSSSPGRPPSLRPYADLKSRALLLLCRLYLSTPPEDIIVCASLVLKPTPAAPEMVSVSVAEFAKESGAAPDVMNAVYPPTSTRSPPPQASPGSVQTSPLKSSKRRTLRLGDSIIEAFRSPQTDRVSILTTQLTETLRPALPYVELGLDLGGSGGGTKADAPALVAVAGGEGTERWKRWRAQATEMLPFVVVKQAVVQACRLWSRVFPLGISPDTVTPAKCRRLHECSQLVVSALFHLEHLAPQGSCRFCGQQSLSAPDGASPAYQLGVSARRFFVHLVLGLQEARSRGASLQSIPDAAVKVSRRSFLNLTLARVCPKASLLLLPVLRVMTSGLGGSLHVCREADTCMYSIPTACMLNTWLRTLDLVVDYLNQLIPLAFSTAATPVAVDDTSRFLPDIRLPSYLSFALNEFMLALRIYGSNFPDMEPDSGVTQHFTKWLKRFLYLLNTPILEECFQRLPHSLQLLIHSLRFQSIKVAAVKAPEILQPSKALVEAEGHPLPPILQYLGMAIDALAPSFSVLSATDLCSSQIDLGPFVKLILDVLRTANEYFVYGLKELAANETPSLWLVNNIASVQHKVEKLLPFQLNNLLSTDLLQLGASSARRKAASGDICYRLLHGYLGPLDVRMIISFRLHMVKISVFSKQLANTHYSNRFVTTISEQLKVSLTWLQRHLSICGGCGDADCDDAQLKYEDYKLVISIVTDMVLIQSVQKDILSESGIQHILRDAVILRRVVDALHDYLTKAEIELLSKLLSKELLPPLLQLGKTLYYLCLSLYLKVCQPSVKSSVRRNRKRMSDSGSRSVEALCLSNAVDVPSSSGANRMLNFLRLELTMNDVDHTSRMLTVAHMADKMATKPKIHVIVGAVVTHRRACYGSRPPNSKVMDLRLAKTPNACIEAGENS</sequence>
<dbReference type="KEGG" id="egl:EGR_02168"/>
<dbReference type="Pfam" id="PF23788">
    <property type="entry name" value="EDRF1_N"/>
    <property type="match status" value="2"/>
</dbReference>
<dbReference type="PANTHER" id="PTHR15000">
    <property type="entry name" value="ERYTHROID DIFFERENTIATION-RELATED FACTOR 1"/>
    <property type="match status" value="1"/>
</dbReference>
<dbReference type="OrthoDB" id="419432at2759"/>
<dbReference type="RefSeq" id="XP_024354270.1">
    <property type="nucleotide sequence ID" value="XM_024491417.1"/>
</dbReference>
<feature type="region of interest" description="Disordered" evidence="1">
    <location>
        <begin position="532"/>
        <end position="553"/>
    </location>
</feature>
<accession>W6V941</accession>
<feature type="domain" description="EDRF1 N-terminal" evidence="2">
    <location>
        <begin position="54"/>
        <end position="253"/>
    </location>
</feature>
<dbReference type="Proteomes" id="UP000019149">
    <property type="component" value="Unassembled WGS sequence"/>
</dbReference>
<evidence type="ECO:0000259" key="2">
    <source>
        <dbReference type="Pfam" id="PF23788"/>
    </source>
</evidence>
<dbReference type="OMA" id="MQEYELY"/>